<comment type="caution">
    <text evidence="1">The sequence shown here is derived from an EMBL/GenBank/DDBJ whole genome shotgun (WGS) entry which is preliminary data.</text>
</comment>
<dbReference type="Proteomes" id="UP000285376">
    <property type="component" value="Unassembled WGS sequence"/>
</dbReference>
<evidence type="ECO:0000313" key="1">
    <source>
        <dbReference type="EMBL" id="RHW47940.1"/>
    </source>
</evidence>
<name>A0A417ZBC0_9MICO</name>
<dbReference type="InterPro" id="IPR047681">
    <property type="entry name" value="PPA1309-like"/>
</dbReference>
<evidence type="ECO:0000313" key="2">
    <source>
        <dbReference type="Proteomes" id="UP000285376"/>
    </source>
</evidence>
<organism evidence="1 2">
    <name type="scientific">Dermacoccus abyssi</name>
    <dbReference type="NCBI Taxonomy" id="322596"/>
    <lineage>
        <taxon>Bacteria</taxon>
        <taxon>Bacillati</taxon>
        <taxon>Actinomycetota</taxon>
        <taxon>Actinomycetes</taxon>
        <taxon>Micrococcales</taxon>
        <taxon>Dermacoccaceae</taxon>
        <taxon>Dermacoccus</taxon>
    </lineage>
</organism>
<gene>
    <name evidence="1" type="ORF">D1832_00350</name>
</gene>
<dbReference type="EMBL" id="QWLM01000001">
    <property type="protein sequence ID" value="RHW47940.1"/>
    <property type="molecule type" value="Genomic_DNA"/>
</dbReference>
<protein>
    <submittedName>
        <fullName evidence="1">Uncharacterized protein</fullName>
    </submittedName>
</protein>
<sequence>MGSMSAVKPVLSPLTRCALETEVHVASEGWGQAPRLFALARNGELLRAQPALAAVLGDIDPHEYSAIEQEDAIVGDDLEKALGHTAWPDDVEGVALAVERIIVPPSAQTDTFGTRGSTTERLASHAEREDVRLLVAALRGGEIITLVRRKAEDSDDKVAIGTNIAPGLVDALKATLAG</sequence>
<dbReference type="NCBIfam" id="NF040618">
    <property type="entry name" value="PPA1309_fam"/>
    <property type="match status" value="1"/>
</dbReference>
<proteinExistence type="predicted"/>
<dbReference type="AlphaFoldDB" id="A0A417ZBC0"/>
<accession>A0A417ZBC0</accession>
<reference evidence="1 2" key="1">
    <citation type="submission" date="2018-08" db="EMBL/GenBank/DDBJ databases">
        <title>Whole genome sequence analysis of Dermacoccus abyssi bacteria isolated from Deep Mariana trench Micromonospora spp reveals genes involved in the environmental adaptation and production of secondary metabolites.</title>
        <authorList>
            <person name="Abdel-Mageed W.M."/>
            <person name="Lehri B."/>
            <person name="Nouioui I."/>
            <person name="Goodfellow I."/>
            <person name="Jaspars M."/>
            <person name="Karlyshev A."/>
        </authorList>
    </citation>
    <scope>NUCLEOTIDE SEQUENCE [LARGE SCALE GENOMIC DNA]</scope>
    <source>
        <strain evidence="1 2">MT1.1</strain>
    </source>
</reference>